<feature type="region of interest" description="Disordered" evidence="1">
    <location>
        <begin position="1"/>
        <end position="21"/>
    </location>
</feature>
<reference evidence="3" key="1">
    <citation type="submission" date="2016-11" db="UniProtKB">
        <authorList>
            <consortium name="WormBaseParasite"/>
        </authorList>
    </citation>
    <scope>IDENTIFICATION</scope>
</reference>
<evidence type="ECO:0000313" key="3">
    <source>
        <dbReference type="WBParaSite" id="Csp11.Scaffold629.g9746.t1"/>
    </source>
</evidence>
<dbReference type="AlphaFoldDB" id="A0A1I7UIT8"/>
<dbReference type="Proteomes" id="UP000095282">
    <property type="component" value="Unplaced"/>
</dbReference>
<protein>
    <submittedName>
        <fullName evidence="3">F-box domain-containing protein</fullName>
    </submittedName>
</protein>
<evidence type="ECO:0000256" key="1">
    <source>
        <dbReference type="SAM" id="MobiDB-lite"/>
    </source>
</evidence>
<evidence type="ECO:0000313" key="2">
    <source>
        <dbReference type="Proteomes" id="UP000095282"/>
    </source>
</evidence>
<accession>A0A1I7UIT8</accession>
<keyword evidence="2" id="KW-1185">Reference proteome</keyword>
<dbReference type="WBParaSite" id="Csp11.Scaffold629.g9746.t1">
    <property type="protein sequence ID" value="Csp11.Scaffold629.g9746.t1"/>
    <property type="gene ID" value="Csp11.Scaffold629.g9746"/>
</dbReference>
<sequence length="351" mass="40847">MTSKSLSLLSNATTEMKDDEEIEKIRQPAPSFSRLPEVVLDHLVPFLKWSSRRSLSQVNSRFRGHFLPFLVEGNSLSVKGQVFVDVGDRNQQTVSFLSEFYTIRCEMDDEIAVEWTLKMESGMRTVVHTHYDRDVEKSKTESILISSSDYLKKKLKWILEKYRFKRIHLGVPGLSHLFNSYNHKIHEIGVSDEVEYLQLAERLCPKKLVLFQPMQLGSKRGKFNLKKFPQLEELRLYGVALDLDQLVESKVVKVQADTLENDIKLKHAKKIIQNWKSGRLNYKEIQISCGPYRIPTRVPYNFWSDLSDESTDGYYDNVVNAHHKTGSFRYSSRTLLFVPWDDGIEPSLWCF</sequence>
<dbReference type="eggNOG" id="ENOG502TFTW">
    <property type="taxonomic scope" value="Eukaryota"/>
</dbReference>
<organism evidence="2 3">
    <name type="scientific">Caenorhabditis tropicalis</name>
    <dbReference type="NCBI Taxonomy" id="1561998"/>
    <lineage>
        <taxon>Eukaryota</taxon>
        <taxon>Metazoa</taxon>
        <taxon>Ecdysozoa</taxon>
        <taxon>Nematoda</taxon>
        <taxon>Chromadorea</taxon>
        <taxon>Rhabditida</taxon>
        <taxon>Rhabditina</taxon>
        <taxon>Rhabditomorpha</taxon>
        <taxon>Rhabditoidea</taxon>
        <taxon>Rhabditidae</taxon>
        <taxon>Peloderinae</taxon>
        <taxon>Caenorhabditis</taxon>
    </lineage>
</organism>
<proteinExistence type="predicted"/>
<name>A0A1I7UIT8_9PELO</name>
<feature type="compositionally biased region" description="Polar residues" evidence="1">
    <location>
        <begin position="1"/>
        <end position="14"/>
    </location>
</feature>